<gene>
    <name evidence="1" type="ORF">IAQ67_14995</name>
</gene>
<name>A0A7H0Y2B3_9BACL</name>
<sequence>MTCNNEVPDVIGINQLESGVLIQKYICVLAMINYGSPQEKLRAKKALVELEQIVALHVNDAAFQSAFDRFDWRSEEVEMHNVFS</sequence>
<protein>
    <submittedName>
        <fullName evidence="1">Uncharacterized protein</fullName>
    </submittedName>
</protein>
<organism evidence="1 2">
    <name type="scientific">Paenibacillus peoriae</name>
    <dbReference type="NCBI Taxonomy" id="59893"/>
    <lineage>
        <taxon>Bacteria</taxon>
        <taxon>Bacillati</taxon>
        <taxon>Bacillota</taxon>
        <taxon>Bacilli</taxon>
        <taxon>Bacillales</taxon>
        <taxon>Paenibacillaceae</taxon>
        <taxon>Paenibacillus</taxon>
    </lineage>
</organism>
<dbReference type="EMBL" id="CP061172">
    <property type="protein sequence ID" value="QNR65221.1"/>
    <property type="molecule type" value="Genomic_DNA"/>
</dbReference>
<dbReference type="Proteomes" id="UP000516384">
    <property type="component" value="Chromosome"/>
</dbReference>
<dbReference type="RefSeq" id="WP_190297128.1">
    <property type="nucleotide sequence ID" value="NZ_CP061172.1"/>
</dbReference>
<evidence type="ECO:0000313" key="1">
    <source>
        <dbReference type="EMBL" id="QNR65221.1"/>
    </source>
</evidence>
<reference evidence="1 2" key="1">
    <citation type="submission" date="2020-09" db="EMBL/GenBank/DDBJ databases">
        <title>Characterization of Paenibacillus peoriae strain ZF390 with broad-spectrum antimicrobial activity as a potential biocontrol agent.</title>
        <authorList>
            <person name="Li L."/>
            <person name="Zhao Y."/>
            <person name="Li B."/>
            <person name="Xie X."/>
        </authorList>
    </citation>
    <scope>NUCLEOTIDE SEQUENCE [LARGE SCALE GENOMIC DNA]</scope>
    <source>
        <strain evidence="1 2">ZF390</strain>
    </source>
</reference>
<accession>A0A7H0Y2B3</accession>
<evidence type="ECO:0000313" key="2">
    <source>
        <dbReference type="Proteomes" id="UP000516384"/>
    </source>
</evidence>
<proteinExistence type="predicted"/>
<dbReference type="AlphaFoldDB" id="A0A7H0Y2B3"/>